<feature type="chain" id="PRO_5042180155" evidence="1">
    <location>
        <begin position="30"/>
        <end position="359"/>
    </location>
</feature>
<dbReference type="AlphaFoldDB" id="A0AAD9Y6N8"/>
<feature type="signal peptide" evidence="1">
    <location>
        <begin position="1"/>
        <end position="29"/>
    </location>
</feature>
<keyword evidence="1" id="KW-0732">Signal</keyword>
<comment type="caution">
    <text evidence="2">The sequence shown here is derived from an EMBL/GenBank/DDBJ whole genome shotgun (WGS) entry which is preliminary data.</text>
</comment>
<proteinExistence type="predicted"/>
<dbReference type="EMBL" id="VYYT01000356">
    <property type="protein sequence ID" value="KAK2740062.1"/>
    <property type="molecule type" value="Genomic_DNA"/>
</dbReference>
<dbReference type="Proteomes" id="UP001281614">
    <property type="component" value="Unassembled WGS sequence"/>
</dbReference>
<evidence type="ECO:0000256" key="1">
    <source>
        <dbReference type="SAM" id="SignalP"/>
    </source>
</evidence>
<protein>
    <submittedName>
        <fullName evidence="2">Uncharacterized protein</fullName>
    </submittedName>
</protein>
<evidence type="ECO:0000313" key="2">
    <source>
        <dbReference type="EMBL" id="KAK2740062.1"/>
    </source>
</evidence>
<name>A0AAD9Y6N8_COLKA</name>
<gene>
    <name evidence="2" type="ORF">CKAH01_07231</name>
</gene>
<sequence length="359" mass="39541">MVSTVRSCGAKGLRFLLSLLFIQAAVINASPTPTGGGESTNYINSLQRETLSKRVQGQFPDFPGDYNGRIQKGDYLKSLFPLSNSAAQQRNSGVIVATPWQDPNAVERWGWTREIDWGPFNTVDAGTDSADDGFDDDSDFDEFDATPGFGNLLDVTFADPRYPVDPAENGLSTYMHANNFYKRDGSSVGDATHASYQNVLNPRSGAIIFDRNFSPRFQIEKNKIGDVPDLEQLSDLVYFQWLDACQAKGVHPSNVRLIYRSNVTYRPTFNVVLQALYNKGHQFVPGWNNRVILSMNTDEGLAILGSTHGAGAALFLIQHKAALGNKRITEVTVWGGSAGFRFDADPEYAGLSLRFTVSD</sequence>
<accession>A0AAD9Y6N8</accession>
<keyword evidence="3" id="KW-1185">Reference proteome</keyword>
<organism evidence="2 3">
    <name type="scientific">Colletotrichum kahawae</name>
    <name type="common">Coffee berry disease fungus</name>
    <dbReference type="NCBI Taxonomy" id="34407"/>
    <lineage>
        <taxon>Eukaryota</taxon>
        <taxon>Fungi</taxon>
        <taxon>Dikarya</taxon>
        <taxon>Ascomycota</taxon>
        <taxon>Pezizomycotina</taxon>
        <taxon>Sordariomycetes</taxon>
        <taxon>Hypocreomycetidae</taxon>
        <taxon>Glomerellales</taxon>
        <taxon>Glomerellaceae</taxon>
        <taxon>Colletotrichum</taxon>
        <taxon>Colletotrichum gloeosporioides species complex</taxon>
    </lineage>
</organism>
<evidence type="ECO:0000313" key="3">
    <source>
        <dbReference type="Proteomes" id="UP001281614"/>
    </source>
</evidence>
<reference evidence="2" key="1">
    <citation type="submission" date="2023-02" db="EMBL/GenBank/DDBJ databases">
        <title>Colletotrichum kahawae CIFC_Que2 genome sequencing and assembly.</title>
        <authorList>
            <person name="Baroncelli R."/>
        </authorList>
    </citation>
    <scope>NUCLEOTIDE SEQUENCE</scope>
    <source>
        <strain evidence="2">CIFC_Que2</strain>
    </source>
</reference>